<feature type="region of interest" description="Disordered" evidence="5">
    <location>
        <begin position="1"/>
        <end position="20"/>
    </location>
</feature>
<dbReference type="GO" id="GO:0043001">
    <property type="term" value="P:Golgi to plasma membrane protein transport"/>
    <property type="evidence" value="ECO:0007669"/>
    <property type="project" value="TreeGrafter"/>
</dbReference>
<evidence type="ECO:0000256" key="5">
    <source>
        <dbReference type="SAM" id="MobiDB-lite"/>
    </source>
</evidence>
<dbReference type="InterPro" id="IPR039812">
    <property type="entry name" value="Vesicle-fus_ATPase"/>
</dbReference>
<dbReference type="Gene3D" id="1.10.8.60">
    <property type="match status" value="1"/>
</dbReference>
<organism evidence="6 7">
    <name type="scientific">Pseudo-nitzschia multistriata</name>
    <dbReference type="NCBI Taxonomy" id="183589"/>
    <lineage>
        <taxon>Eukaryota</taxon>
        <taxon>Sar</taxon>
        <taxon>Stramenopiles</taxon>
        <taxon>Ochrophyta</taxon>
        <taxon>Bacillariophyta</taxon>
        <taxon>Bacillariophyceae</taxon>
        <taxon>Bacillariophycidae</taxon>
        <taxon>Bacillariales</taxon>
        <taxon>Bacillariaceae</taxon>
        <taxon>Pseudo-nitzschia</taxon>
    </lineage>
</organism>
<evidence type="ECO:0000256" key="3">
    <source>
        <dbReference type="ARBA" id="ARBA00022840"/>
    </source>
</evidence>
<keyword evidence="7" id="KW-1185">Reference proteome</keyword>
<evidence type="ECO:0000313" key="7">
    <source>
        <dbReference type="Proteomes" id="UP000291116"/>
    </source>
</evidence>
<dbReference type="GO" id="GO:0005795">
    <property type="term" value="C:Golgi stack"/>
    <property type="evidence" value="ECO:0007669"/>
    <property type="project" value="TreeGrafter"/>
</dbReference>
<keyword evidence="4" id="KW-0963">Cytoplasm</keyword>
<accession>A0A448ZFY6</accession>
<comment type="function">
    <text evidence="4">Required for vesicle-mediated transport. Catalyzes the fusion of transport vesicles within the Golgi cisternae. Is also required for transport from the endoplasmic reticulum to the Golgi stack. Seems to function as a fusion protein required for the delivery of cargo proteins to all compartments of the Golgi stack independent of vesicle origin.</text>
</comment>
<dbReference type="GO" id="GO:0005524">
    <property type="term" value="F:ATP binding"/>
    <property type="evidence" value="ECO:0007669"/>
    <property type="project" value="UniProtKB-UniRule"/>
</dbReference>
<comment type="similarity">
    <text evidence="1 4">Belongs to the AAA ATPase family.</text>
</comment>
<proteinExistence type="inferred from homology"/>
<keyword evidence="4" id="KW-0460">Magnesium</keyword>
<gene>
    <name evidence="6" type="ORF">PSNMU_V1.4_AUG-EV-PASAV3_0078250</name>
</gene>
<dbReference type="GO" id="GO:0006891">
    <property type="term" value="P:intra-Golgi vesicle-mediated transport"/>
    <property type="evidence" value="ECO:0007669"/>
    <property type="project" value="TreeGrafter"/>
</dbReference>
<keyword evidence="4" id="KW-0653">Protein transport</keyword>
<comment type="cofactor">
    <cofactor evidence="4">
        <name>Mg(2+)</name>
        <dbReference type="ChEBI" id="CHEBI:18420"/>
    </cofactor>
    <text evidence="4">Binds 1 Mg(2+) ion per subunit.</text>
</comment>
<evidence type="ECO:0000256" key="1">
    <source>
        <dbReference type="ARBA" id="ARBA00006914"/>
    </source>
</evidence>
<evidence type="ECO:0000256" key="4">
    <source>
        <dbReference type="RuleBase" id="RU367045"/>
    </source>
</evidence>
<keyword evidence="4" id="KW-0479">Metal-binding</keyword>
<keyword evidence="2 4" id="KW-0547">Nucleotide-binding</keyword>
<keyword evidence="3 4" id="KW-0067">ATP-binding</keyword>
<evidence type="ECO:0000313" key="6">
    <source>
        <dbReference type="EMBL" id="VEU40926.1"/>
    </source>
</evidence>
<dbReference type="GO" id="GO:0016887">
    <property type="term" value="F:ATP hydrolysis activity"/>
    <property type="evidence" value="ECO:0007669"/>
    <property type="project" value="InterPro"/>
</dbReference>
<protein>
    <recommendedName>
        <fullName evidence="4">Vesicle-fusing ATPase</fullName>
        <ecNumber evidence="4">3.6.4.6</ecNumber>
    </recommendedName>
</protein>
<evidence type="ECO:0000256" key="2">
    <source>
        <dbReference type="ARBA" id="ARBA00022741"/>
    </source>
</evidence>
<keyword evidence="4" id="KW-0931">ER-Golgi transport</keyword>
<dbReference type="Proteomes" id="UP000291116">
    <property type="component" value="Unassembled WGS sequence"/>
</dbReference>
<comment type="subcellular location">
    <subcellularLocation>
        <location evidence="4">Cytoplasm</location>
    </subcellularLocation>
</comment>
<dbReference type="EC" id="3.6.4.6" evidence="4"/>
<sequence length="112" mass="12187">MFTAGRLQVNDPPPDSPAAQQIENADTSTLLAYEDLLMKLATLTDEFSGAAIAGVARAAASRALERAVSQFSDEIESRETLSIMDCLVTQDDFYEAVNDVRESMGTRDHSED</sequence>
<keyword evidence="4" id="KW-0378">Hydrolase</keyword>
<dbReference type="PANTHER" id="PTHR23078">
    <property type="entry name" value="VESICULAR-FUSION PROTEIN NSF"/>
    <property type="match status" value="1"/>
</dbReference>
<dbReference type="GO" id="GO:0046872">
    <property type="term" value="F:metal ion binding"/>
    <property type="evidence" value="ECO:0007669"/>
    <property type="project" value="UniProtKB-UniRule"/>
</dbReference>
<keyword evidence="4" id="KW-0813">Transport</keyword>
<name>A0A448ZFY6_9STRA</name>
<dbReference type="EMBL" id="CAACVS010000317">
    <property type="protein sequence ID" value="VEU40926.1"/>
    <property type="molecule type" value="Genomic_DNA"/>
</dbReference>
<dbReference type="PANTHER" id="PTHR23078:SF3">
    <property type="entry name" value="VESICLE-FUSING ATPASE"/>
    <property type="match status" value="1"/>
</dbReference>
<dbReference type="AlphaFoldDB" id="A0A448ZFY6"/>
<comment type="catalytic activity">
    <reaction evidence="4">
        <text>ATP + H2O = ADP + phosphate + H(+)</text>
        <dbReference type="Rhea" id="RHEA:13065"/>
        <dbReference type="ChEBI" id="CHEBI:15377"/>
        <dbReference type="ChEBI" id="CHEBI:15378"/>
        <dbReference type="ChEBI" id="CHEBI:30616"/>
        <dbReference type="ChEBI" id="CHEBI:43474"/>
        <dbReference type="ChEBI" id="CHEBI:456216"/>
        <dbReference type="EC" id="3.6.4.6"/>
    </reaction>
</comment>
<reference evidence="6 7" key="1">
    <citation type="submission" date="2019-01" db="EMBL/GenBank/DDBJ databases">
        <authorList>
            <person name="Ferrante I. M."/>
        </authorList>
    </citation>
    <scope>NUCLEOTIDE SEQUENCE [LARGE SCALE GENOMIC DNA]</scope>
    <source>
        <strain evidence="6 7">B856</strain>
    </source>
</reference>
<dbReference type="GO" id="GO:0035494">
    <property type="term" value="P:SNARE complex disassembly"/>
    <property type="evidence" value="ECO:0007669"/>
    <property type="project" value="InterPro"/>
</dbReference>